<feature type="region of interest" description="Disordered" evidence="1">
    <location>
        <begin position="1"/>
        <end position="60"/>
    </location>
</feature>
<gene>
    <name evidence="2" type="ORF">GT020_15490</name>
</gene>
<feature type="compositionally biased region" description="Basic and acidic residues" evidence="1">
    <location>
        <begin position="1"/>
        <end position="13"/>
    </location>
</feature>
<dbReference type="EMBL" id="WYDN01000017">
    <property type="protein sequence ID" value="NAZ17456.1"/>
    <property type="molecule type" value="Genomic_DNA"/>
</dbReference>
<dbReference type="AlphaFoldDB" id="A0A6L9GDQ2"/>
<sequence>MGEKHIPEKEHPIPGEGPASQDHVSDPKRSDDAGHDWSDEGGATEEGSAAPSDAGERDRD</sequence>
<proteinExistence type="predicted"/>
<protein>
    <submittedName>
        <fullName evidence="2">Uncharacterized protein</fullName>
    </submittedName>
</protein>
<dbReference type="RefSeq" id="WP_120991906.1">
    <property type="nucleotide sequence ID" value="NZ_WYDN01000017.1"/>
</dbReference>
<accession>A0A6L9GDQ2</accession>
<reference evidence="2 3" key="1">
    <citation type="submission" date="2020-01" db="EMBL/GenBank/DDBJ databases">
        <title>Glutamicibacter soli M275.</title>
        <authorList>
            <person name="Meng X."/>
        </authorList>
    </citation>
    <scope>NUCLEOTIDE SEQUENCE [LARGE SCALE GENOMIC DNA]</scope>
    <source>
        <strain evidence="2 3">M275</strain>
    </source>
</reference>
<evidence type="ECO:0000313" key="3">
    <source>
        <dbReference type="Proteomes" id="UP000477543"/>
    </source>
</evidence>
<evidence type="ECO:0000256" key="1">
    <source>
        <dbReference type="SAM" id="MobiDB-lite"/>
    </source>
</evidence>
<feature type="compositionally biased region" description="Basic and acidic residues" evidence="1">
    <location>
        <begin position="23"/>
        <end position="38"/>
    </location>
</feature>
<evidence type="ECO:0000313" key="2">
    <source>
        <dbReference type="EMBL" id="NAZ17456.1"/>
    </source>
</evidence>
<organism evidence="2 3">
    <name type="scientific">Glutamicibacter soli</name>
    <dbReference type="NCBI Taxonomy" id="453836"/>
    <lineage>
        <taxon>Bacteria</taxon>
        <taxon>Bacillati</taxon>
        <taxon>Actinomycetota</taxon>
        <taxon>Actinomycetes</taxon>
        <taxon>Micrococcales</taxon>
        <taxon>Micrococcaceae</taxon>
        <taxon>Glutamicibacter</taxon>
    </lineage>
</organism>
<comment type="caution">
    <text evidence="2">The sequence shown here is derived from an EMBL/GenBank/DDBJ whole genome shotgun (WGS) entry which is preliminary data.</text>
</comment>
<dbReference type="Proteomes" id="UP000477543">
    <property type="component" value="Unassembled WGS sequence"/>
</dbReference>
<name>A0A6L9GDQ2_9MICC</name>